<name>A0A0P5XK06_9CRUS</name>
<dbReference type="EMBL" id="GDIQ01012334">
    <property type="protein sequence ID" value="JAN82403.1"/>
    <property type="molecule type" value="Transcribed_RNA"/>
</dbReference>
<sequence>MSSGNIRCVQRAFGMHDFGTLGIKRYRRRNTTANFDNTDVTVYTHTHTRIYLLYGCYDYILQLIYSRNAYVYTRNG</sequence>
<reference evidence="1" key="1">
    <citation type="submission" date="2015-10" db="EMBL/GenBank/DDBJ databases">
        <title>EvidentialGene: Evidence-directed Construction of Complete mRNA Transcriptomes without Genomes.</title>
        <authorList>
            <person name="Gilbert D.G."/>
        </authorList>
    </citation>
    <scope>NUCLEOTIDE SEQUENCE</scope>
</reference>
<evidence type="ECO:0000313" key="1">
    <source>
        <dbReference type="EMBL" id="JAN82403.1"/>
    </source>
</evidence>
<organism evidence="1">
    <name type="scientific">Daphnia magna</name>
    <dbReference type="NCBI Taxonomy" id="35525"/>
    <lineage>
        <taxon>Eukaryota</taxon>
        <taxon>Metazoa</taxon>
        <taxon>Ecdysozoa</taxon>
        <taxon>Arthropoda</taxon>
        <taxon>Crustacea</taxon>
        <taxon>Branchiopoda</taxon>
        <taxon>Diplostraca</taxon>
        <taxon>Cladocera</taxon>
        <taxon>Anomopoda</taxon>
        <taxon>Daphniidae</taxon>
        <taxon>Daphnia</taxon>
    </lineage>
</organism>
<protein>
    <submittedName>
        <fullName evidence="1">Uncharacterized protein</fullName>
    </submittedName>
</protein>
<accession>A0A0P5XK06</accession>
<dbReference type="AlphaFoldDB" id="A0A0P5XK06"/>
<proteinExistence type="predicted"/>